<feature type="transmembrane region" description="Helical" evidence="8">
    <location>
        <begin position="303"/>
        <end position="323"/>
    </location>
</feature>
<dbReference type="InterPro" id="IPR007498">
    <property type="entry name" value="PqiA-like"/>
</dbReference>
<keyword evidence="2" id="KW-1003">Cell membrane</keyword>
<feature type="compositionally biased region" description="Basic and acidic residues" evidence="7">
    <location>
        <begin position="498"/>
        <end position="509"/>
    </location>
</feature>
<comment type="subcellular location">
    <subcellularLocation>
        <location evidence="1">Cell inner membrane</location>
    </subcellularLocation>
</comment>
<keyword evidence="5 8" id="KW-1133">Transmembrane helix</keyword>
<keyword evidence="4 8" id="KW-0812">Transmembrane</keyword>
<feature type="transmembrane region" description="Helical" evidence="8">
    <location>
        <begin position="397"/>
        <end position="418"/>
    </location>
</feature>
<evidence type="ECO:0000256" key="4">
    <source>
        <dbReference type="ARBA" id="ARBA00022692"/>
    </source>
</evidence>
<evidence type="ECO:0000256" key="2">
    <source>
        <dbReference type="ARBA" id="ARBA00022475"/>
    </source>
</evidence>
<gene>
    <name evidence="9" type="ORF">J2D77_06205</name>
</gene>
<evidence type="ECO:0000256" key="8">
    <source>
        <dbReference type="SAM" id="Phobius"/>
    </source>
</evidence>
<evidence type="ECO:0000313" key="9">
    <source>
        <dbReference type="EMBL" id="MBO1324742.1"/>
    </source>
</evidence>
<feature type="transmembrane region" description="Helical" evidence="8">
    <location>
        <begin position="169"/>
        <end position="187"/>
    </location>
</feature>
<dbReference type="EMBL" id="JAFVMH010000002">
    <property type="protein sequence ID" value="MBO1324742.1"/>
    <property type="molecule type" value="Genomic_DNA"/>
</dbReference>
<feature type="transmembrane region" description="Helical" evidence="8">
    <location>
        <begin position="124"/>
        <end position="148"/>
    </location>
</feature>
<evidence type="ECO:0000256" key="3">
    <source>
        <dbReference type="ARBA" id="ARBA00022519"/>
    </source>
</evidence>
<dbReference type="Proteomes" id="UP000664073">
    <property type="component" value="Unassembled WGS sequence"/>
</dbReference>
<evidence type="ECO:0000256" key="1">
    <source>
        <dbReference type="ARBA" id="ARBA00004533"/>
    </source>
</evidence>
<proteinExistence type="predicted"/>
<dbReference type="PANTHER" id="PTHR30462:SF3">
    <property type="entry name" value="INTERMEMBRANE TRANSPORT PROTEIN PQIA"/>
    <property type="match status" value="1"/>
</dbReference>
<evidence type="ECO:0000256" key="6">
    <source>
        <dbReference type="ARBA" id="ARBA00023136"/>
    </source>
</evidence>
<feature type="transmembrane region" description="Helical" evidence="8">
    <location>
        <begin position="353"/>
        <end position="376"/>
    </location>
</feature>
<feature type="transmembrane region" description="Helical" evidence="8">
    <location>
        <begin position="76"/>
        <end position="98"/>
    </location>
</feature>
<feature type="transmembrane region" description="Helical" evidence="8">
    <location>
        <begin position="424"/>
        <end position="444"/>
    </location>
</feature>
<accession>A0A939HNL1</accession>
<dbReference type="Pfam" id="PF04403">
    <property type="entry name" value="PqiA"/>
    <property type="match status" value="2"/>
</dbReference>
<dbReference type="AlphaFoldDB" id="A0A939HNL1"/>
<feature type="region of interest" description="Disordered" evidence="7">
    <location>
        <begin position="455"/>
        <end position="509"/>
    </location>
</feature>
<dbReference type="GO" id="GO:0005886">
    <property type="term" value="C:plasma membrane"/>
    <property type="evidence" value="ECO:0007669"/>
    <property type="project" value="UniProtKB-SubCell"/>
</dbReference>
<comment type="caution">
    <text evidence="9">The sequence shown here is derived from an EMBL/GenBank/DDBJ whole genome shotgun (WGS) entry which is preliminary data.</text>
</comment>
<sequence>MRMQHVVALLREALAPGQDVPVEEERHVRLLRGVAECRCCGHIQLMPELAPGTQARCRRCNELLDRRNRTSPIATPLAFCISSAALYLAMLASTLMMLDLYGRERTVDILTGPIELLHEGWGEVAVLVAIVTILVPGLVVGMMLLILTGALQPVLPFWVPHLLKWYEKLRPWSMVEVYILGVFVAYTKLVDLAYVHVGAAVFLVAGLMVTMAATDATLDTELIWQKRRTDLSLRRMDDSRVRLVCETVDRTTPLPAPSHMASCLSCGVVMAFDAALPPTKAVGYCPRCGHIVRRRKVDSNARTFALLLSAVVFYLPANIYPVMTVVQLGGGTGHTIIAGAIELWKDGMIPLSLLVLFASVTVPVLKIVGLFTLLVGTRRHSHAHLAFRSRLYRVIDVIGRWSMIDVFMVSILVAMVRFNSMANITANGGMVCFAAVVVLTIFAAHAFDPRQMWDAAGANGPDSEPSRTGGAAGRAGSAPQAGLVSAVHHTGMAGGTQPDRDFNMEPNRA</sequence>
<dbReference type="PANTHER" id="PTHR30462">
    <property type="entry name" value="INTERMEMBRANE TRANSPORT PROTEIN PQIB-RELATED"/>
    <property type="match status" value="1"/>
</dbReference>
<evidence type="ECO:0000256" key="7">
    <source>
        <dbReference type="SAM" id="MobiDB-lite"/>
    </source>
</evidence>
<keyword evidence="6 8" id="KW-0472">Membrane</keyword>
<dbReference type="InterPro" id="IPR051800">
    <property type="entry name" value="PqiA-PqiB_transport"/>
</dbReference>
<protein>
    <submittedName>
        <fullName evidence="9">Paraquat-inducible protein A</fullName>
    </submittedName>
</protein>
<keyword evidence="3" id="KW-0997">Cell inner membrane</keyword>
<evidence type="ECO:0000313" key="10">
    <source>
        <dbReference type="Proteomes" id="UP000664073"/>
    </source>
</evidence>
<feature type="transmembrane region" description="Helical" evidence="8">
    <location>
        <begin position="193"/>
        <end position="218"/>
    </location>
</feature>
<organism evidence="9 10">
    <name type="scientific">Acetobacter garciniae</name>
    <dbReference type="NCBI Taxonomy" id="2817435"/>
    <lineage>
        <taxon>Bacteria</taxon>
        <taxon>Pseudomonadati</taxon>
        <taxon>Pseudomonadota</taxon>
        <taxon>Alphaproteobacteria</taxon>
        <taxon>Acetobacterales</taxon>
        <taxon>Acetobacteraceae</taxon>
        <taxon>Acetobacter</taxon>
    </lineage>
</organism>
<evidence type="ECO:0000256" key="5">
    <source>
        <dbReference type="ARBA" id="ARBA00022989"/>
    </source>
</evidence>
<reference evidence="9" key="1">
    <citation type="submission" date="2021-03" db="EMBL/GenBank/DDBJ databases">
        <title>The complete genome sequence of Acetobacter sp. TBRC 12339.</title>
        <authorList>
            <person name="Charoenyingcharoen P."/>
            <person name="Yukphan P."/>
        </authorList>
    </citation>
    <scope>NUCLEOTIDE SEQUENCE</scope>
    <source>
        <strain evidence="9">TBRC 12339</strain>
    </source>
</reference>
<name>A0A939HNL1_9PROT</name>
<keyword evidence="10" id="KW-1185">Reference proteome</keyword>